<keyword evidence="2" id="KW-0723">Serine/threonine-protein kinase</keyword>
<evidence type="ECO:0000256" key="7">
    <source>
        <dbReference type="ARBA" id="ARBA00022777"/>
    </source>
</evidence>
<dbReference type="PROSITE" id="PS00678">
    <property type="entry name" value="WD_REPEATS_1"/>
    <property type="match status" value="1"/>
</dbReference>
<accession>A0ABX6F2Q4</accession>
<feature type="repeat" description="HEAT" evidence="9">
    <location>
        <begin position="597"/>
        <end position="635"/>
    </location>
</feature>
<keyword evidence="13" id="KW-1185">Reference proteome</keyword>
<dbReference type="InterPro" id="IPR000719">
    <property type="entry name" value="Prot_kinase_dom"/>
</dbReference>
<dbReference type="EC" id="2.7.11.1" evidence="1"/>
<dbReference type="InterPro" id="IPR008271">
    <property type="entry name" value="Ser/Thr_kinase_AS"/>
</dbReference>
<protein>
    <recommendedName>
        <fullName evidence="1">non-specific serine/threonine protein kinase</fullName>
        <ecNumber evidence="1">2.7.11.1</ecNumber>
    </recommendedName>
</protein>
<dbReference type="InterPro" id="IPR036322">
    <property type="entry name" value="WD40_repeat_dom_sf"/>
</dbReference>
<keyword evidence="8" id="KW-0067">ATP-binding</keyword>
<feature type="domain" description="Protein kinase" evidence="11">
    <location>
        <begin position="27"/>
        <end position="302"/>
    </location>
</feature>
<dbReference type="SUPFAM" id="SSF56112">
    <property type="entry name" value="Protein kinase-like (PK-like)"/>
    <property type="match status" value="1"/>
</dbReference>
<name>A0ABX6F2Q4_KLUMA</name>
<dbReference type="Proteomes" id="UP000422736">
    <property type="component" value="Chromosome 7"/>
</dbReference>
<dbReference type="Gene3D" id="1.10.510.10">
    <property type="entry name" value="Transferase(Phosphotransferase) domain 1"/>
    <property type="match status" value="1"/>
</dbReference>
<organism evidence="12 13">
    <name type="scientific">Kluyveromyces marxianus</name>
    <name type="common">Yeast</name>
    <name type="synonym">Candida kefyr</name>
    <dbReference type="NCBI Taxonomy" id="4911"/>
    <lineage>
        <taxon>Eukaryota</taxon>
        <taxon>Fungi</taxon>
        <taxon>Dikarya</taxon>
        <taxon>Ascomycota</taxon>
        <taxon>Saccharomycotina</taxon>
        <taxon>Saccharomycetes</taxon>
        <taxon>Saccharomycetales</taxon>
        <taxon>Saccharomycetaceae</taxon>
        <taxon>Kluyveromyces</taxon>
    </lineage>
</organism>
<gene>
    <name evidence="12" type="primary">VPS15</name>
    <name evidence="12" type="ORF">FIM1_4635</name>
</gene>
<dbReference type="SUPFAM" id="SSF50978">
    <property type="entry name" value="WD40 repeat-like"/>
    <property type="match status" value="1"/>
</dbReference>
<evidence type="ECO:0000256" key="6">
    <source>
        <dbReference type="ARBA" id="ARBA00022741"/>
    </source>
</evidence>
<keyword evidence="5" id="KW-0677">Repeat</keyword>
<dbReference type="GO" id="GO:0016301">
    <property type="term" value="F:kinase activity"/>
    <property type="evidence" value="ECO:0007669"/>
    <property type="project" value="UniProtKB-KW"/>
</dbReference>
<evidence type="ECO:0000256" key="9">
    <source>
        <dbReference type="PROSITE-ProRule" id="PRU00103"/>
    </source>
</evidence>
<dbReference type="InterPro" id="IPR001680">
    <property type="entry name" value="WD40_rpt"/>
</dbReference>
<sequence>MGAQLSLLAQTAPSIAISSYVDVLDEVHYQSQLNASRFLKTCRALDPNGEIVVKVFLKPTESYDLKKIHDKIERQSLILRQLPNVLNYSKIIYTDRAGYLIRQHLKTNLYDRLSLRPFLQDIELKFMTFQLLQLMSDIHMRDITHGDIKTENIMVTSSNWLILTDFSEYIKPKYLPEDNPGEYAFYFDTSQRRTCYLAPERFNTERYNSETSNKLDKEMDIFSLGCCIFELFTEGRPLFNLAQLFKYKNGGNDALETIRSEIKEPALQSLILDMIAIDPKNRLSARTLLSKYRGVLFPESFYSFVYEYCRNLVRPASPTNGSKTTMSSTLEERKYDLDIIVSDIYKDFSKICTVAEFPFKKFSEGDDKDHVDFVNKSVTISGIGKIELQSFNSMKSDSVRNQSALIFLSILLHCLRNLAYPKNKQRCLEMILALSQYVSDVNKLDRVLPFMMVMIFDENSNVKALAIKTVAQLLLITEEVNRSNANIFIDYILPRLNRLCQSAQADSYVSIVLANTLGHFANTAIRFHEISYLLSFQSSNPAEVNRLHKVGKKLLRQFEEITTTLLTAPEPQVKEALLHNILPICHLFGKERTNDVILSHLITYLNDKNAALRIALIKSITGVSVLLGSVTFEQYILPLLAQTLCDLEETVVITVLQSLISFCKLGLLRSKYFYDIATEVSTLILHPNFWIREYTILLIIEMASKLSKSELYCVMYPVIKPFFEFDVEMTWESLYISAKKPISRNVYNLLCTWSLRSSKSLFWKHMPGKEVNSFGNNTIEFITKQHSAKNYGFQTNLKNSKTNITSVTNMDIPLTAEDRNWVDKIKNVGLSETELWKLAALRTYVFRVSKMLSRKPESDMNEFGNILEDKGLLGLPQNIFFDIEAIDEGKQLNTHVILKHKTSGDALNNIQKAPLPHLLQRPIDMNGSLILTPRSQPIINSTFENVYIQFEPRTPPVSAGSAESPHSSNETKFRVTNSYNGRQASVRKFLKSVDVKPPLRCFKEFGETFQESSREPSFSEFNSLKFISSLSDHKPASVVTITTNEYISYVVSGSDDGYLKVWDLSKIEKGLIFKPSINHELGSSITGIKFVAHYDVIIVSTTDGRIGVFRIVFKNHLKIKEIDTLETIRNFSHKVPGRYSVDIAYINNDLRPWITTVTNDSQIVIIDITDMSVVYEVPISPIYGTVLCTSVSSDGHWLLCGTTHGALLLWNLTFRVLVKSWTFGESSPIKKVELIRKDHRKAEYSAIVTGGNNDALFTIWNLTRVQAEDVVSMANVDISLDSVLGKPFKRVPKSIKNVTFDNNFVCDFIVKQGNIYYADGLSSEIFKYNIKTKSNIPLLSAQKDLEKPLTTKLTLNCSLTTFRNPSNRNAQDLVSYYHTDLINSMSFGMLRSSPALISADNSGMIHIYALQK</sequence>
<dbReference type="PROSITE" id="PS50011">
    <property type="entry name" value="PROTEIN_KINASE_DOM"/>
    <property type="match status" value="1"/>
</dbReference>
<dbReference type="SMART" id="SM00220">
    <property type="entry name" value="S_TKc"/>
    <property type="match status" value="1"/>
</dbReference>
<evidence type="ECO:0000256" key="2">
    <source>
        <dbReference type="ARBA" id="ARBA00022527"/>
    </source>
</evidence>
<evidence type="ECO:0000256" key="4">
    <source>
        <dbReference type="ARBA" id="ARBA00022679"/>
    </source>
</evidence>
<dbReference type="PANTHER" id="PTHR17583:SF0">
    <property type="entry name" value="PHOSPHOINOSITIDE 3-KINASE REGULATORY SUBUNIT 4"/>
    <property type="match status" value="1"/>
</dbReference>
<evidence type="ECO:0000256" key="3">
    <source>
        <dbReference type="ARBA" id="ARBA00022574"/>
    </source>
</evidence>
<reference evidence="12 13" key="1">
    <citation type="submission" date="2016-03" db="EMBL/GenBank/DDBJ databases">
        <title>How can Kluyveromyces marxianus grow so fast - potential evolutionary course in Saccharomyces Complex revealed by comparative genomics.</title>
        <authorList>
            <person name="Mo W."/>
            <person name="Lu W."/>
            <person name="Yang X."/>
            <person name="Qi J."/>
            <person name="Lv H."/>
        </authorList>
    </citation>
    <scope>NUCLEOTIDE SEQUENCE [LARGE SCALE GENOMIC DNA]</scope>
    <source>
        <strain evidence="12 13">FIM1</strain>
    </source>
</reference>
<evidence type="ECO:0000256" key="8">
    <source>
        <dbReference type="ARBA" id="ARBA00022840"/>
    </source>
</evidence>
<dbReference type="Pfam" id="PF00069">
    <property type="entry name" value="Pkinase"/>
    <property type="match status" value="1"/>
</dbReference>
<evidence type="ECO:0000313" key="13">
    <source>
        <dbReference type="Proteomes" id="UP000422736"/>
    </source>
</evidence>
<keyword evidence="7 12" id="KW-0418">Kinase</keyword>
<dbReference type="InterPro" id="IPR011989">
    <property type="entry name" value="ARM-like"/>
</dbReference>
<dbReference type="EMBL" id="CP015061">
    <property type="protein sequence ID" value="QGN18309.1"/>
    <property type="molecule type" value="Genomic_DNA"/>
</dbReference>
<dbReference type="PROSITE" id="PS50082">
    <property type="entry name" value="WD_REPEATS_2"/>
    <property type="match status" value="1"/>
</dbReference>
<dbReference type="InterPro" id="IPR045162">
    <property type="entry name" value="Vps15-like"/>
</dbReference>
<evidence type="ECO:0000256" key="1">
    <source>
        <dbReference type="ARBA" id="ARBA00012513"/>
    </source>
</evidence>
<evidence type="ECO:0000256" key="5">
    <source>
        <dbReference type="ARBA" id="ARBA00022737"/>
    </source>
</evidence>
<proteinExistence type="predicted"/>
<dbReference type="SUPFAM" id="SSF48371">
    <property type="entry name" value="ARM repeat"/>
    <property type="match status" value="1"/>
</dbReference>
<dbReference type="PROSITE" id="PS00108">
    <property type="entry name" value="PROTEIN_KINASE_ST"/>
    <property type="match status" value="1"/>
</dbReference>
<dbReference type="InterPro" id="IPR016024">
    <property type="entry name" value="ARM-type_fold"/>
</dbReference>
<keyword evidence="3 10" id="KW-0853">WD repeat</keyword>
<dbReference type="Gene3D" id="1.25.10.10">
    <property type="entry name" value="Leucine-rich Repeat Variant"/>
    <property type="match status" value="1"/>
</dbReference>
<keyword evidence="4" id="KW-0808">Transferase</keyword>
<dbReference type="SMART" id="SM00320">
    <property type="entry name" value="WD40"/>
    <property type="match status" value="4"/>
</dbReference>
<evidence type="ECO:0000256" key="10">
    <source>
        <dbReference type="PROSITE-ProRule" id="PRU00221"/>
    </source>
</evidence>
<dbReference type="InterPro" id="IPR021133">
    <property type="entry name" value="HEAT_type_2"/>
</dbReference>
<evidence type="ECO:0000313" key="12">
    <source>
        <dbReference type="EMBL" id="QGN18309.1"/>
    </source>
</evidence>
<dbReference type="PROSITE" id="PS50077">
    <property type="entry name" value="HEAT_REPEAT"/>
    <property type="match status" value="1"/>
</dbReference>
<dbReference type="CDD" id="cd13980">
    <property type="entry name" value="STKc_Vps15"/>
    <property type="match status" value="1"/>
</dbReference>
<feature type="repeat" description="WD" evidence="10">
    <location>
        <begin position="1031"/>
        <end position="1065"/>
    </location>
</feature>
<evidence type="ECO:0000259" key="11">
    <source>
        <dbReference type="PROSITE" id="PS50011"/>
    </source>
</evidence>
<dbReference type="PANTHER" id="PTHR17583">
    <property type="entry name" value="PHOSPHOINOSITIDE 3-KINASE REGULATORY SUBUNIT 4"/>
    <property type="match status" value="1"/>
</dbReference>
<dbReference type="InterPro" id="IPR011009">
    <property type="entry name" value="Kinase-like_dom_sf"/>
</dbReference>
<dbReference type="Gene3D" id="2.130.10.10">
    <property type="entry name" value="YVTN repeat-like/Quinoprotein amine dehydrogenase"/>
    <property type="match status" value="2"/>
</dbReference>
<dbReference type="InterPro" id="IPR019775">
    <property type="entry name" value="WD40_repeat_CS"/>
</dbReference>
<keyword evidence="6" id="KW-0547">Nucleotide-binding</keyword>
<dbReference type="Pfam" id="PF22956">
    <property type="entry name" value="VPS15-like_hel"/>
    <property type="match status" value="1"/>
</dbReference>
<dbReference type="InterPro" id="IPR015943">
    <property type="entry name" value="WD40/YVTN_repeat-like_dom_sf"/>
</dbReference>
<dbReference type="InterPro" id="IPR055231">
    <property type="entry name" value="2AA_helical"/>
</dbReference>